<dbReference type="SMART" id="SM00382">
    <property type="entry name" value="AAA"/>
    <property type="match status" value="1"/>
</dbReference>
<evidence type="ECO:0000256" key="1">
    <source>
        <dbReference type="ARBA" id="ARBA00022448"/>
    </source>
</evidence>
<dbReference type="InterPro" id="IPR051782">
    <property type="entry name" value="ABC_Transporter_VariousFunc"/>
</dbReference>
<dbReference type="Proteomes" id="UP000063718">
    <property type="component" value="Unassembled WGS sequence"/>
</dbReference>
<reference evidence="5" key="1">
    <citation type="journal article" date="2014" name="Gene">
        <title>Genome-guided analysis of transformation efficiency and carbon dioxide assimilation by Moorella thermoacetica Y72.</title>
        <authorList>
            <person name="Tsukahara K."/>
            <person name="Kita A."/>
            <person name="Nakashimada Y."/>
            <person name="Hoshino T."/>
            <person name="Murakami K."/>
        </authorList>
    </citation>
    <scope>NUCLEOTIDE SEQUENCE [LARGE SCALE GENOMIC DNA]</scope>
    <source>
        <strain evidence="5">Y72</strain>
    </source>
</reference>
<dbReference type="InterPro" id="IPR027417">
    <property type="entry name" value="P-loop_NTPase"/>
</dbReference>
<proteinExistence type="predicted"/>
<keyword evidence="3" id="KW-0067">ATP-binding</keyword>
<dbReference type="SUPFAM" id="SSF52540">
    <property type="entry name" value="P-loop containing nucleoside triphosphate hydrolases"/>
    <property type="match status" value="1"/>
</dbReference>
<dbReference type="InterPro" id="IPR003439">
    <property type="entry name" value="ABC_transporter-like_ATP-bd"/>
</dbReference>
<dbReference type="Gene3D" id="3.40.50.300">
    <property type="entry name" value="P-loop containing nucleotide triphosphate hydrolases"/>
    <property type="match status" value="1"/>
</dbReference>
<sequence>MPDLSATQPLIRLSGVSKGYPGFQLQDINLELPPGCILGFVGPNGAGKTTTIRIITNLIRPDGGRVEVLGRTWDRDEVAIKSRLGYVPEDNLLYEEATGYWLGNFLGRYYPTWDDAFFRILLEKFHVPGNKTVKQLSKGNRTKLAVALALAHRPEVLILDEPTSGVDPVVRHTLVQELLEVIQDETRGVFFSSHIIEDIEKVADRVTYIAGGRIALAGDKETILEQWQELTFRLKDADLLRQVQRLVPYVKESGLEVAAVTGAYNPRLLQELRLLAAGEVTRRPLGLEEIMLILAGNEWQKAEEA</sequence>
<dbReference type="Pfam" id="PF00005">
    <property type="entry name" value="ABC_tran"/>
    <property type="match status" value="1"/>
</dbReference>
<dbReference type="InterPro" id="IPR017871">
    <property type="entry name" value="ABC_transporter-like_CS"/>
</dbReference>
<evidence type="ECO:0000259" key="4">
    <source>
        <dbReference type="PROSITE" id="PS50893"/>
    </source>
</evidence>
<dbReference type="InterPro" id="IPR003593">
    <property type="entry name" value="AAA+_ATPase"/>
</dbReference>
<dbReference type="PROSITE" id="PS00211">
    <property type="entry name" value="ABC_TRANSPORTER_1"/>
    <property type="match status" value="1"/>
</dbReference>
<organism evidence="5">
    <name type="scientific">Moorella thermoacetica Y72</name>
    <dbReference type="NCBI Taxonomy" id="1325331"/>
    <lineage>
        <taxon>Bacteria</taxon>
        <taxon>Bacillati</taxon>
        <taxon>Bacillota</taxon>
        <taxon>Clostridia</taxon>
        <taxon>Neomoorellales</taxon>
        <taxon>Neomoorellaceae</taxon>
        <taxon>Neomoorella</taxon>
    </lineage>
</organism>
<gene>
    <name evidence="5" type="ORF">MTY_2271</name>
</gene>
<keyword evidence="1" id="KW-0813">Transport</keyword>
<evidence type="ECO:0000256" key="3">
    <source>
        <dbReference type="ARBA" id="ARBA00022840"/>
    </source>
</evidence>
<dbReference type="CDD" id="cd03230">
    <property type="entry name" value="ABC_DR_subfamily_A"/>
    <property type="match status" value="1"/>
</dbReference>
<evidence type="ECO:0000256" key="2">
    <source>
        <dbReference type="ARBA" id="ARBA00022741"/>
    </source>
</evidence>
<feature type="domain" description="ABC transporter" evidence="4">
    <location>
        <begin position="11"/>
        <end position="236"/>
    </location>
</feature>
<protein>
    <submittedName>
        <fullName evidence="5">ABC-type multidrug transport system, ATPase component</fullName>
    </submittedName>
</protein>
<dbReference type="GO" id="GO:0016887">
    <property type="term" value="F:ATP hydrolysis activity"/>
    <property type="evidence" value="ECO:0007669"/>
    <property type="project" value="InterPro"/>
</dbReference>
<dbReference type="AlphaFoldDB" id="A0A0S6UGM2"/>
<dbReference type="GO" id="GO:0005524">
    <property type="term" value="F:ATP binding"/>
    <property type="evidence" value="ECO:0007669"/>
    <property type="project" value="UniProtKB-KW"/>
</dbReference>
<evidence type="ECO:0000313" key="5">
    <source>
        <dbReference type="EMBL" id="GAF26931.1"/>
    </source>
</evidence>
<name>A0A0S6UGM2_NEOTH</name>
<accession>A0A0S6UGM2</accession>
<keyword evidence="2" id="KW-0547">Nucleotide-binding</keyword>
<dbReference type="EMBL" id="DF238840">
    <property type="protein sequence ID" value="GAF26931.1"/>
    <property type="molecule type" value="Genomic_DNA"/>
</dbReference>
<dbReference type="PROSITE" id="PS50893">
    <property type="entry name" value="ABC_TRANSPORTER_2"/>
    <property type="match status" value="1"/>
</dbReference>
<dbReference type="PANTHER" id="PTHR42939:SF3">
    <property type="entry name" value="ABC TRANSPORTER ATP-BINDING COMPONENT"/>
    <property type="match status" value="1"/>
</dbReference>
<dbReference type="PANTHER" id="PTHR42939">
    <property type="entry name" value="ABC TRANSPORTER ATP-BINDING PROTEIN ALBC-RELATED"/>
    <property type="match status" value="1"/>
</dbReference>